<dbReference type="EMBL" id="BAAAAF010000015">
    <property type="protein sequence ID" value="GAA0037051.1"/>
    <property type="molecule type" value="Genomic_DNA"/>
</dbReference>
<keyword evidence="1" id="KW-1133">Transmembrane helix</keyword>
<feature type="transmembrane region" description="Helical" evidence="1">
    <location>
        <begin position="12"/>
        <end position="39"/>
    </location>
</feature>
<feature type="transmembrane region" description="Helical" evidence="1">
    <location>
        <begin position="51"/>
        <end position="80"/>
    </location>
</feature>
<evidence type="ECO:0000256" key="1">
    <source>
        <dbReference type="SAM" id="Phobius"/>
    </source>
</evidence>
<organism evidence="2 3">
    <name type="scientific">Brevibacterium metallidurans</name>
    <dbReference type="NCBI Taxonomy" id="1482676"/>
    <lineage>
        <taxon>Bacteria</taxon>
        <taxon>Bacillati</taxon>
        <taxon>Actinomycetota</taxon>
        <taxon>Actinomycetes</taxon>
        <taxon>Micrococcales</taxon>
        <taxon>Brevibacteriaceae</taxon>
        <taxon>Brevibacterium</taxon>
    </lineage>
</organism>
<comment type="caution">
    <text evidence="2">The sequence shown here is derived from an EMBL/GenBank/DDBJ whole genome shotgun (WGS) entry which is preliminary data.</text>
</comment>
<sequence>MSRREVLTTFGPLMAAGLASIVFFGTYAYLFVFGTLLGFNVSSLDGNGPTWPFPVVVVSGIALAVTAPIGVVWALVYSFAIRRSGRARGILRS</sequence>
<name>A0ABN0SRJ5_9MICO</name>
<reference evidence="2 3" key="1">
    <citation type="submission" date="2024-01" db="EMBL/GenBank/DDBJ databases">
        <title>Characterization of antibiotic resistant novel bacterial strains and their environmental applications.</title>
        <authorList>
            <person name="Manzoor S."/>
            <person name="Abbas S."/>
            <person name="Arshad M."/>
            <person name="Ahmed I."/>
        </authorList>
    </citation>
    <scope>NUCLEOTIDE SEQUENCE [LARGE SCALE GENOMIC DNA]</scope>
    <source>
        <strain evidence="2 3">NCCP-602</strain>
    </source>
</reference>
<keyword evidence="1" id="KW-0812">Transmembrane</keyword>
<evidence type="ECO:0000313" key="2">
    <source>
        <dbReference type="EMBL" id="GAA0037051.1"/>
    </source>
</evidence>
<evidence type="ECO:0000313" key="3">
    <source>
        <dbReference type="Proteomes" id="UP001498238"/>
    </source>
</evidence>
<protein>
    <submittedName>
        <fullName evidence="2">Uncharacterized protein</fullName>
    </submittedName>
</protein>
<dbReference type="Proteomes" id="UP001498238">
    <property type="component" value="Unassembled WGS sequence"/>
</dbReference>
<proteinExistence type="predicted"/>
<gene>
    <name evidence="2" type="ORF">NCCP602_30120</name>
</gene>
<accession>A0ABN0SRJ5</accession>
<keyword evidence="3" id="KW-1185">Reference proteome</keyword>
<keyword evidence="1" id="KW-0472">Membrane</keyword>